<dbReference type="PROSITE" id="PS51844">
    <property type="entry name" value="SH3_LIKE"/>
    <property type="match status" value="1"/>
</dbReference>
<dbReference type="InterPro" id="IPR008989">
    <property type="entry name" value="Myosin_S1_N"/>
</dbReference>
<dbReference type="InterPro" id="IPR027417">
    <property type="entry name" value="P-loop_NTPase"/>
</dbReference>
<keyword evidence="5 8" id="KW-0518">Myosin</keyword>
<keyword evidence="2 8" id="KW-0547">Nucleotide-binding</keyword>
<dbReference type="InterPro" id="IPR001609">
    <property type="entry name" value="Myosin_head_motor_dom-like"/>
</dbReference>
<dbReference type="Pfam" id="PF00063">
    <property type="entry name" value="Myosin_head"/>
    <property type="match status" value="1"/>
</dbReference>
<keyword evidence="7 8" id="KW-0009">Actin-binding</keyword>
<dbReference type="PRINTS" id="PR00193">
    <property type="entry name" value="MYOSINHEAVY"/>
</dbReference>
<name>A0A3B4BGU7_9GOBI</name>
<accession>A0A3B4BGU7</accession>
<protein>
    <submittedName>
        <fullName evidence="11">Uncharacterized protein</fullName>
    </submittedName>
</protein>
<dbReference type="InterPro" id="IPR004009">
    <property type="entry name" value="SH3_Myosin"/>
</dbReference>
<dbReference type="GO" id="GO:0005737">
    <property type="term" value="C:cytoplasm"/>
    <property type="evidence" value="ECO:0007669"/>
    <property type="project" value="UniProtKB-ARBA"/>
</dbReference>
<keyword evidence="6 8" id="KW-0505">Motor protein</keyword>
<evidence type="ECO:0000256" key="8">
    <source>
        <dbReference type="PROSITE-ProRule" id="PRU00782"/>
    </source>
</evidence>
<dbReference type="PROSITE" id="PS51456">
    <property type="entry name" value="MYOSIN_MOTOR"/>
    <property type="match status" value="1"/>
</dbReference>
<comment type="caution">
    <text evidence="8">Lacks conserved residue(s) required for the propagation of feature annotation.</text>
</comment>
<dbReference type="AlphaFoldDB" id="A0A3B4BGU7"/>
<evidence type="ECO:0000256" key="5">
    <source>
        <dbReference type="ARBA" id="ARBA00023123"/>
    </source>
</evidence>
<dbReference type="Pfam" id="PF02736">
    <property type="entry name" value="Myosin_N"/>
    <property type="match status" value="1"/>
</dbReference>
<dbReference type="Gene3D" id="1.20.120.720">
    <property type="entry name" value="Myosin VI head, motor domain, U50 subdomain"/>
    <property type="match status" value="1"/>
</dbReference>
<evidence type="ECO:0000256" key="2">
    <source>
        <dbReference type="ARBA" id="ARBA00022741"/>
    </source>
</evidence>
<dbReference type="PANTHER" id="PTHR13140:SF857">
    <property type="entry name" value="MYOSIN-11"/>
    <property type="match status" value="1"/>
</dbReference>
<keyword evidence="3 8" id="KW-0067">ATP-binding</keyword>
<evidence type="ECO:0000256" key="7">
    <source>
        <dbReference type="ARBA" id="ARBA00023203"/>
    </source>
</evidence>
<keyword evidence="4" id="KW-0175">Coiled coil</keyword>
<dbReference type="SUPFAM" id="SSF52540">
    <property type="entry name" value="P-loop containing nucleoside triphosphate hydrolases"/>
    <property type="match status" value="1"/>
</dbReference>
<organism evidence="11 12">
    <name type="scientific">Periophthalmus magnuspinnatus</name>
    <dbReference type="NCBI Taxonomy" id="409849"/>
    <lineage>
        <taxon>Eukaryota</taxon>
        <taxon>Metazoa</taxon>
        <taxon>Chordata</taxon>
        <taxon>Craniata</taxon>
        <taxon>Vertebrata</taxon>
        <taxon>Euteleostomi</taxon>
        <taxon>Actinopterygii</taxon>
        <taxon>Neopterygii</taxon>
        <taxon>Teleostei</taxon>
        <taxon>Neoteleostei</taxon>
        <taxon>Acanthomorphata</taxon>
        <taxon>Gobiaria</taxon>
        <taxon>Gobiiformes</taxon>
        <taxon>Gobioidei</taxon>
        <taxon>Gobiidae</taxon>
        <taxon>Oxudercinae</taxon>
        <taxon>Periophthalmus</taxon>
    </lineage>
</organism>
<dbReference type="Ensembl" id="ENSPMGT00000030671.1">
    <property type="protein sequence ID" value="ENSPMGP00000028809.1"/>
    <property type="gene ID" value="ENSPMGG00000023201.1"/>
</dbReference>
<proteinExistence type="inferred from homology"/>
<feature type="domain" description="Myosin N-terminal SH3-like" evidence="10">
    <location>
        <begin position="31"/>
        <end position="80"/>
    </location>
</feature>
<dbReference type="STRING" id="409849.ENSPMGP00000028809"/>
<dbReference type="SMART" id="SM00242">
    <property type="entry name" value="MYSc"/>
    <property type="match status" value="1"/>
</dbReference>
<evidence type="ECO:0000256" key="6">
    <source>
        <dbReference type="ARBA" id="ARBA00023175"/>
    </source>
</evidence>
<reference evidence="11" key="2">
    <citation type="submission" date="2025-09" db="UniProtKB">
        <authorList>
            <consortium name="Ensembl"/>
        </authorList>
    </citation>
    <scope>IDENTIFICATION</scope>
</reference>
<feature type="binding site" evidence="8">
    <location>
        <begin position="177"/>
        <end position="184"/>
    </location>
    <ligand>
        <name>ATP</name>
        <dbReference type="ChEBI" id="CHEBI:30616"/>
    </ligand>
</feature>
<evidence type="ECO:0000256" key="1">
    <source>
        <dbReference type="ARBA" id="ARBA00008314"/>
    </source>
</evidence>
<dbReference type="GO" id="GO:0000146">
    <property type="term" value="F:microfilament motor activity"/>
    <property type="evidence" value="ECO:0007669"/>
    <property type="project" value="TreeGrafter"/>
</dbReference>
<dbReference type="GO" id="GO:0016020">
    <property type="term" value="C:membrane"/>
    <property type="evidence" value="ECO:0007669"/>
    <property type="project" value="TreeGrafter"/>
</dbReference>
<dbReference type="GO" id="GO:0016459">
    <property type="term" value="C:myosin complex"/>
    <property type="evidence" value="ECO:0007669"/>
    <property type="project" value="UniProtKB-KW"/>
</dbReference>
<dbReference type="PANTHER" id="PTHR13140">
    <property type="entry name" value="MYOSIN"/>
    <property type="match status" value="1"/>
</dbReference>
<evidence type="ECO:0000313" key="12">
    <source>
        <dbReference type="Proteomes" id="UP000261520"/>
    </source>
</evidence>
<evidence type="ECO:0000256" key="4">
    <source>
        <dbReference type="ARBA" id="ARBA00023054"/>
    </source>
</evidence>
<sequence>MPRFDMKEFGEAGVFLRKTELEILTGQKAFDGKKRAWIPDEKEAYIEIEIKELSGDKVIVETKDGKTLTVKDSDIQQMNPPKYDMIEDMAMLTHLNEASVLNNLRRRYAAWMIYTYSGLFCVTVNPYKWLPVYTAPVVAAYKGKRRSESPPHIYSIADNAYNDMLRNRENQSMLITGESGAGKTVNTKRVIQYFAIVAALGETTAKKGGTLEDQIIEANPAMEAFGNAKTLRNDNSSRFGKFIRIHFGPTGKLASADIDICKFVKRSSGKIQSDISAAWGAMSFADMLLVSSNPYDYHFCSQGVTTVENLDDGQELLATDHAMDILGFLPDEKYGCYKIVGAIMHFGNMKFKQKQREEQAEADGTESADKASYLMGVSSADLIKGLLHPRVKVGNEYVVKGQNVEQVNYAVGALAKATYDRMFKWLVGRINLMSKMQSALHPLSLAKVTPQIHSTNSDTKSLSFHI</sequence>
<dbReference type="GO" id="GO:0051015">
    <property type="term" value="F:actin filament binding"/>
    <property type="evidence" value="ECO:0007669"/>
    <property type="project" value="InterPro"/>
</dbReference>
<dbReference type="Proteomes" id="UP000261520">
    <property type="component" value="Unplaced"/>
</dbReference>
<reference evidence="11" key="1">
    <citation type="submission" date="2025-08" db="UniProtKB">
        <authorList>
            <consortium name="Ensembl"/>
        </authorList>
    </citation>
    <scope>IDENTIFICATION</scope>
</reference>
<dbReference type="GO" id="GO:0007015">
    <property type="term" value="P:actin filament organization"/>
    <property type="evidence" value="ECO:0007669"/>
    <property type="project" value="TreeGrafter"/>
</dbReference>
<feature type="domain" description="Myosin motor" evidence="9">
    <location>
        <begin position="84"/>
        <end position="466"/>
    </location>
</feature>
<evidence type="ECO:0000313" key="11">
    <source>
        <dbReference type="Ensembl" id="ENSPMGP00000028809.1"/>
    </source>
</evidence>
<dbReference type="GO" id="GO:0005524">
    <property type="term" value="F:ATP binding"/>
    <property type="evidence" value="ECO:0007669"/>
    <property type="project" value="UniProtKB-UniRule"/>
</dbReference>
<comment type="similarity">
    <text evidence="1 8">Belongs to the TRAFAC class myosin-kinesin ATPase superfamily. Myosin family.</text>
</comment>
<dbReference type="FunFam" id="2.30.30.360:FF:000001">
    <property type="entry name" value="Myosin heavy chain"/>
    <property type="match status" value="1"/>
</dbReference>
<evidence type="ECO:0000256" key="3">
    <source>
        <dbReference type="ARBA" id="ARBA00022840"/>
    </source>
</evidence>
<keyword evidence="12" id="KW-1185">Reference proteome</keyword>
<dbReference type="Gene3D" id="2.30.30.360">
    <property type="entry name" value="Myosin S1 fragment, N-terminal"/>
    <property type="match status" value="1"/>
</dbReference>
<evidence type="ECO:0000259" key="9">
    <source>
        <dbReference type="PROSITE" id="PS51456"/>
    </source>
</evidence>
<dbReference type="Gene3D" id="3.40.850.10">
    <property type="entry name" value="Kinesin motor domain"/>
    <property type="match status" value="1"/>
</dbReference>
<dbReference type="FunFam" id="1.20.120.720:FF:000001">
    <property type="entry name" value="Myosin heavy chain, muscle"/>
    <property type="match status" value="1"/>
</dbReference>
<evidence type="ECO:0000259" key="10">
    <source>
        <dbReference type="PROSITE" id="PS51844"/>
    </source>
</evidence>
<dbReference type="FunFam" id="3.40.850.10:FF:000024">
    <property type="entry name" value="Myosin heavy chain, isoform J"/>
    <property type="match status" value="1"/>
</dbReference>
<dbReference type="InterPro" id="IPR036961">
    <property type="entry name" value="Kinesin_motor_dom_sf"/>
</dbReference>